<dbReference type="InterPro" id="IPR008274">
    <property type="entry name" value="AldOxase/xan_DH_MoCoBD1"/>
</dbReference>
<dbReference type="EC" id="1.3.99.16" evidence="2"/>
<feature type="domain" description="Aldehyde oxidase/xanthine dehydrogenase a/b hammerhead" evidence="1">
    <location>
        <begin position="212"/>
        <end position="290"/>
    </location>
</feature>
<dbReference type="SMART" id="SM01008">
    <property type="entry name" value="Ald_Xan_dh_C"/>
    <property type="match status" value="1"/>
</dbReference>
<reference evidence="2 3" key="1">
    <citation type="submission" date="2021-03" db="EMBL/GenBank/DDBJ databases">
        <title>Genomic Encyclopedia of Type Strains, Phase IV (KMG-IV): sequencing the most valuable type-strain genomes for metagenomic binning, comparative biology and taxonomic classification.</title>
        <authorList>
            <person name="Goeker M."/>
        </authorList>
    </citation>
    <scope>NUCLEOTIDE SEQUENCE [LARGE SCALE GENOMIC DNA]</scope>
    <source>
        <strain evidence="2 3">DSM 21600</strain>
    </source>
</reference>
<dbReference type="Gene3D" id="3.90.1170.50">
    <property type="entry name" value="Aldehyde oxidase/xanthine dehydrogenase, a/b hammerhead"/>
    <property type="match status" value="1"/>
</dbReference>
<dbReference type="InterPro" id="IPR006311">
    <property type="entry name" value="TAT_signal"/>
</dbReference>
<evidence type="ECO:0000259" key="1">
    <source>
        <dbReference type="SMART" id="SM01008"/>
    </source>
</evidence>
<keyword evidence="2" id="KW-0560">Oxidoreductase</keyword>
<proteinExistence type="predicted"/>
<dbReference type="Pfam" id="PF20256">
    <property type="entry name" value="MoCoBD_2"/>
    <property type="match status" value="2"/>
</dbReference>
<dbReference type="Proteomes" id="UP000759443">
    <property type="component" value="Unassembled WGS sequence"/>
</dbReference>
<sequence length="724" mass="77290">MRLATTRRSFIARAAGGLVISMFLPTLARAQEIRRLRPEEMREVPAMPNAFLRIGEDDIVTVISKHIEFGQGTFTGLATLAAEELDADWSQMRVESAPADVTLYANLNMGQQGTGGSSGMANSYYQMRKAGAAARAMLVEAAARAWHVPAADITVNRGTIAHAASGRTSGFGAFAGAAALIEIPRDPILKDPATFTLIGSELPKIDTTAKSTGKASYSIDVQRPGLVQSAILHPPAFGATVKRIDATRSEAIPGVLKVMQVPQGIAVIANSRFAAQRGLAALIVEWDMKDAERRSSEEMYRAYASAARDPGADAETRGTGAAALDGAARSIEAEYHFPFLAHATMEPLGAVAEVGPDSAEFWMGSQLVTRDKKEIETTLSMAPEQVKIHTMFAGGSFGRLGTPDAEFAAEVATIARDWGKGPVKHLWSRENDIRGGRYRPMSVHRLRGGVDENGDIVAWDQVIAIQSFLKGTAFGGAVRNGIDGSAVEGARGMVYDIPNLHVGLHLMENGVTGNFWRSVGSSHTCYSVETFLDELLVLGGKDPVNGRLALIGDEDARLRGVLERVADMANWSGTKGNSGRALGVAVVKCFRSYVAEIAEVSRGDDGLPKVHRIWCAVDCGVAINPDIIRAQMEGGIGFALGAAMYSEITIGPGGVPQQGNFDRYRSIRMSEMPKIEVSIVKSTADPTGVGEPGVPPVAPAVANAWRALTDKRLRVLPFTRGVQL</sequence>
<dbReference type="PANTHER" id="PTHR47495:SF2">
    <property type="entry name" value="ALDEHYDE DEHYDROGENASE"/>
    <property type="match status" value="1"/>
</dbReference>
<gene>
    <name evidence="2" type="ORF">J2Z17_002982</name>
</gene>
<name>A0ABS4E0Q9_9HYPH</name>
<dbReference type="Gene3D" id="3.30.365.10">
    <property type="entry name" value="Aldehyde oxidase/xanthine dehydrogenase, molybdopterin binding domain"/>
    <property type="match status" value="4"/>
</dbReference>
<dbReference type="InterPro" id="IPR037165">
    <property type="entry name" value="AldOxase/xan_DH_Mopterin-bd_sf"/>
</dbReference>
<protein>
    <submittedName>
        <fullName evidence="2">Isoquinoline 1-oxidoreductase beta subunit</fullName>
        <ecNumber evidence="2">1.3.99.16</ecNumber>
    </submittedName>
</protein>
<dbReference type="InterPro" id="IPR012368">
    <property type="entry name" value="OxRdtase_Mopterin-bd_su_IorB"/>
</dbReference>
<dbReference type="InterPro" id="IPR052516">
    <property type="entry name" value="N-heterocyclic_Hydroxylase"/>
</dbReference>
<accession>A0ABS4E0Q9</accession>
<dbReference type="PROSITE" id="PS51318">
    <property type="entry name" value="TAT"/>
    <property type="match status" value="1"/>
</dbReference>
<dbReference type="PIRSF" id="PIRSF036389">
    <property type="entry name" value="IOR_B"/>
    <property type="match status" value="1"/>
</dbReference>
<dbReference type="GO" id="GO:0047121">
    <property type="term" value="F:isoquinoline 1-oxidoreductase activity"/>
    <property type="evidence" value="ECO:0007669"/>
    <property type="project" value="UniProtKB-EC"/>
</dbReference>
<dbReference type="PANTHER" id="PTHR47495">
    <property type="entry name" value="ALDEHYDE DEHYDROGENASE"/>
    <property type="match status" value="1"/>
</dbReference>
<dbReference type="EMBL" id="JAGGJU010000008">
    <property type="protein sequence ID" value="MBP1851534.1"/>
    <property type="molecule type" value="Genomic_DNA"/>
</dbReference>
<comment type="caution">
    <text evidence="2">The sequence shown here is derived from an EMBL/GenBank/DDBJ whole genome shotgun (WGS) entry which is preliminary data.</text>
</comment>
<evidence type="ECO:0000313" key="3">
    <source>
        <dbReference type="Proteomes" id="UP000759443"/>
    </source>
</evidence>
<dbReference type="Pfam" id="PF02738">
    <property type="entry name" value="MoCoBD_1"/>
    <property type="match status" value="1"/>
</dbReference>
<dbReference type="InterPro" id="IPR046867">
    <property type="entry name" value="AldOxase/xan_DH_MoCoBD2"/>
</dbReference>
<organism evidence="2 3">
    <name type="scientific">Rhizobium halophytocola</name>
    <dbReference type="NCBI Taxonomy" id="735519"/>
    <lineage>
        <taxon>Bacteria</taxon>
        <taxon>Pseudomonadati</taxon>
        <taxon>Pseudomonadota</taxon>
        <taxon>Alphaproteobacteria</taxon>
        <taxon>Hyphomicrobiales</taxon>
        <taxon>Rhizobiaceae</taxon>
        <taxon>Rhizobium/Agrobacterium group</taxon>
        <taxon>Rhizobium</taxon>
    </lineage>
</organism>
<dbReference type="InterPro" id="IPR000674">
    <property type="entry name" value="Ald_Oxase/Xan_DH_a/b"/>
</dbReference>
<dbReference type="RefSeq" id="WP_209946370.1">
    <property type="nucleotide sequence ID" value="NZ_JAGGJU010000008.1"/>
</dbReference>
<keyword evidence="3" id="KW-1185">Reference proteome</keyword>
<dbReference type="SUPFAM" id="SSF56003">
    <property type="entry name" value="Molybdenum cofactor-binding domain"/>
    <property type="match status" value="2"/>
</dbReference>
<evidence type="ECO:0000313" key="2">
    <source>
        <dbReference type="EMBL" id="MBP1851534.1"/>
    </source>
</evidence>